<evidence type="ECO:0000256" key="13">
    <source>
        <dbReference type="ARBA" id="ARBA00024596"/>
    </source>
</evidence>
<keyword evidence="7 25" id="KW-0378">Hydrolase</keyword>
<evidence type="ECO:0000259" key="26">
    <source>
        <dbReference type="PROSITE" id="PS51462"/>
    </source>
</evidence>
<gene>
    <name evidence="27" type="ORF">FLP10_11165</name>
</gene>
<dbReference type="RefSeq" id="WP_149160930.1">
    <property type="nucleotide sequence ID" value="NZ_CP043505.1"/>
</dbReference>
<keyword evidence="9" id="KW-0694">RNA-binding</keyword>
<evidence type="ECO:0000256" key="7">
    <source>
        <dbReference type="ARBA" id="ARBA00022801"/>
    </source>
</evidence>
<evidence type="ECO:0000256" key="10">
    <source>
        <dbReference type="ARBA" id="ARBA00024448"/>
    </source>
</evidence>
<evidence type="ECO:0000256" key="24">
    <source>
        <dbReference type="ARBA" id="ARBA00053094"/>
    </source>
</evidence>
<dbReference type="GO" id="GO:0042262">
    <property type="term" value="P:DNA protection"/>
    <property type="evidence" value="ECO:0007669"/>
    <property type="project" value="InterPro"/>
</dbReference>
<evidence type="ECO:0000256" key="8">
    <source>
        <dbReference type="ARBA" id="ARBA00022842"/>
    </source>
</evidence>
<dbReference type="KEGG" id="ail:FLP10_11165"/>
<evidence type="ECO:0000256" key="12">
    <source>
        <dbReference type="ARBA" id="ARBA00024486"/>
    </source>
</evidence>
<evidence type="ECO:0000256" key="23">
    <source>
        <dbReference type="ARBA" id="ARBA00049032"/>
    </source>
</evidence>
<evidence type="ECO:0000256" key="19">
    <source>
        <dbReference type="ARBA" id="ARBA00031927"/>
    </source>
</evidence>
<dbReference type="SUPFAM" id="SSF55811">
    <property type="entry name" value="Nudix"/>
    <property type="match status" value="1"/>
</dbReference>
<evidence type="ECO:0000313" key="28">
    <source>
        <dbReference type="Proteomes" id="UP000324678"/>
    </source>
</evidence>
<evidence type="ECO:0000256" key="2">
    <source>
        <dbReference type="ARBA" id="ARBA00004496"/>
    </source>
</evidence>
<sequence length="164" mass="18256">MALPQVCVVYLLRERGGATEVLLGVKRVGLGVGKHVGPGGKIEPGETPRQAAVREVREEVGLIVDERDLEHVGTLDYLFPAKPAWSQQSLVFRCRRFAGEPRESRELIPRWITLDDVPFDLMWDDAQHWLPGVLRGGGIEATFVFGDDLDSVVERRQLGDWAAA</sequence>
<organism evidence="27 28">
    <name type="scientific">Agromyces intestinalis</name>
    <dbReference type="NCBI Taxonomy" id="2592652"/>
    <lineage>
        <taxon>Bacteria</taxon>
        <taxon>Bacillati</taxon>
        <taxon>Actinomycetota</taxon>
        <taxon>Actinomycetes</taxon>
        <taxon>Micrococcales</taxon>
        <taxon>Microbacteriaceae</taxon>
        <taxon>Agromyces</taxon>
    </lineage>
</organism>
<dbReference type="EC" id="3.6.1.56" evidence="14"/>
<name>A0A5C1YFS9_9MICO</name>
<dbReference type="PANTHER" id="PTHR43758">
    <property type="entry name" value="7,8-DIHYDRO-8-OXOGUANINE TRIPHOSPHATASE"/>
    <property type="match status" value="1"/>
</dbReference>
<dbReference type="AlphaFoldDB" id="A0A5C1YFS9"/>
<proteinExistence type="inferred from homology"/>
<evidence type="ECO:0000256" key="6">
    <source>
        <dbReference type="ARBA" id="ARBA00022723"/>
    </source>
</evidence>
<dbReference type="GO" id="GO:0046872">
    <property type="term" value="F:metal ion binding"/>
    <property type="evidence" value="ECO:0007669"/>
    <property type="project" value="UniProtKB-KW"/>
</dbReference>
<dbReference type="InterPro" id="IPR015797">
    <property type="entry name" value="NUDIX_hydrolase-like_dom_sf"/>
</dbReference>
<dbReference type="Gene3D" id="3.90.79.10">
    <property type="entry name" value="Nucleoside Triphosphate Pyrophosphohydrolase"/>
    <property type="match status" value="1"/>
</dbReference>
<evidence type="ECO:0000256" key="11">
    <source>
        <dbReference type="ARBA" id="ARBA00024459"/>
    </source>
</evidence>
<comment type="catalytic activity">
    <reaction evidence="21">
        <text>N(6)-methyl-ATP + H2O = N(6)-methyl-AMP + diphosphate + H(+)</text>
        <dbReference type="Rhea" id="RHEA:67608"/>
        <dbReference type="ChEBI" id="CHEBI:15377"/>
        <dbReference type="ChEBI" id="CHEBI:15378"/>
        <dbReference type="ChEBI" id="CHEBI:33019"/>
        <dbReference type="ChEBI" id="CHEBI:144842"/>
        <dbReference type="ChEBI" id="CHEBI:172873"/>
    </reaction>
    <physiologicalReaction direction="left-to-right" evidence="21">
        <dbReference type="Rhea" id="RHEA:67609"/>
    </physiologicalReaction>
</comment>
<evidence type="ECO:0000256" key="3">
    <source>
        <dbReference type="ARBA" id="ARBA00005582"/>
    </source>
</evidence>
<comment type="catalytic activity">
    <reaction evidence="11">
        <text>2-oxo-dATP + H2O = 2-oxo-dAMP + diphosphate + H(+)</text>
        <dbReference type="Rhea" id="RHEA:31583"/>
        <dbReference type="ChEBI" id="CHEBI:15377"/>
        <dbReference type="ChEBI" id="CHEBI:15378"/>
        <dbReference type="ChEBI" id="CHEBI:33019"/>
        <dbReference type="ChEBI" id="CHEBI:63212"/>
        <dbReference type="ChEBI" id="CHEBI:77897"/>
        <dbReference type="EC" id="3.6.1.56"/>
    </reaction>
    <physiologicalReaction direction="left-to-right" evidence="11">
        <dbReference type="Rhea" id="RHEA:31584"/>
    </physiologicalReaction>
</comment>
<dbReference type="InterPro" id="IPR020476">
    <property type="entry name" value="Nudix_hydrolase"/>
</dbReference>
<comment type="catalytic activity">
    <reaction evidence="12">
        <text>8-oxo-dGTP + H2O = 8-oxo-dGMP + diphosphate + H(+)</text>
        <dbReference type="Rhea" id="RHEA:31575"/>
        <dbReference type="ChEBI" id="CHEBI:15377"/>
        <dbReference type="ChEBI" id="CHEBI:15378"/>
        <dbReference type="ChEBI" id="CHEBI:33019"/>
        <dbReference type="ChEBI" id="CHEBI:63224"/>
        <dbReference type="ChEBI" id="CHEBI:77896"/>
    </reaction>
    <physiologicalReaction direction="left-to-right" evidence="12">
        <dbReference type="Rhea" id="RHEA:31576"/>
    </physiologicalReaction>
</comment>
<evidence type="ECO:0000256" key="20">
    <source>
        <dbReference type="ARBA" id="ARBA00032071"/>
    </source>
</evidence>
<dbReference type="Proteomes" id="UP000324678">
    <property type="component" value="Chromosome"/>
</dbReference>
<comment type="subcellular location">
    <subcellularLocation>
        <location evidence="2">Cytoplasm</location>
    </subcellularLocation>
</comment>
<dbReference type="GO" id="GO:0008413">
    <property type="term" value="F:8-oxo-7,8-dihydroguanosine triphosphate pyrophosphatase activity"/>
    <property type="evidence" value="ECO:0007669"/>
    <property type="project" value="InterPro"/>
</dbReference>
<protein>
    <recommendedName>
        <fullName evidence="15">Oxidized purine nucleoside triphosphate hydrolase</fullName>
        <ecNumber evidence="14">3.6.1.56</ecNumber>
    </recommendedName>
    <alternativeName>
        <fullName evidence="19">2-hydroxy-dATP diphosphatase</fullName>
    </alternativeName>
    <alternativeName>
        <fullName evidence="18">7,8-dihydro-8-oxoguanine triphosphatase</fullName>
    </alternativeName>
    <alternativeName>
        <fullName evidence="17">8-oxo-dGTPase</fullName>
    </alternativeName>
    <alternativeName>
        <fullName evidence="20">Methylated purine nucleoside triphosphate hydrolase</fullName>
    </alternativeName>
    <alternativeName>
        <fullName evidence="16">Nucleoside diphosphate-linked moiety X motif 1</fullName>
    </alternativeName>
</protein>
<keyword evidence="28" id="KW-1185">Reference proteome</keyword>
<keyword evidence="5" id="KW-0963">Cytoplasm</keyword>
<dbReference type="PROSITE" id="PS00893">
    <property type="entry name" value="NUDIX_BOX"/>
    <property type="match status" value="1"/>
</dbReference>
<dbReference type="GO" id="GO:0005737">
    <property type="term" value="C:cytoplasm"/>
    <property type="evidence" value="ECO:0007669"/>
    <property type="project" value="UniProtKB-SubCell"/>
</dbReference>
<evidence type="ECO:0000256" key="25">
    <source>
        <dbReference type="RuleBase" id="RU003476"/>
    </source>
</evidence>
<dbReference type="CDD" id="cd03427">
    <property type="entry name" value="NUDIX_MTH1_Nudt1"/>
    <property type="match status" value="1"/>
</dbReference>
<comment type="catalytic activity">
    <reaction evidence="13">
        <text>2-oxo-ATP + H2O = 2-oxo-AMP + diphosphate + H(+)</text>
        <dbReference type="Rhea" id="RHEA:67392"/>
        <dbReference type="ChEBI" id="CHEBI:15377"/>
        <dbReference type="ChEBI" id="CHEBI:15378"/>
        <dbReference type="ChEBI" id="CHEBI:33019"/>
        <dbReference type="ChEBI" id="CHEBI:71395"/>
        <dbReference type="ChEBI" id="CHEBI:172878"/>
    </reaction>
    <physiologicalReaction direction="left-to-right" evidence="13">
        <dbReference type="Rhea" id="RHEA:67393"/>
    </physiologicalReaction>
</comment>
<evidence type="ECO:0000256" key="15">
    <source>
        <dbReference type="ARBA" id="ARBA00026218"/>
    </source>
</evidence>
<dbReference type="Pfam" id="PF00293">
    <property type="entry name" value="NUDIX"/>
    <property type="match status" value="1"/>
</dbReference>
<dbReference type="GO" id="GO:0008828">
    <property type="term" value="F:dATP diphosphatase activity"/>
    <property type="evidence" value="ECO:0007669"/>
    <property type="project" value="UniProtKB-EC"/>
</dbReference>
<accession>A0A5C1YFS9</accession>
<evidence type="ECO:0000256" key="17">
    <source>
        <dbReference type="ARBA" id="ARBA00030634"/>
    </source>
</evidence>
<evidence type="ECO:0000256" key="21">
    <source>
        <dbReference type="ARBA" id="ARBA00048002"/>
    </source>
</evidence>
<dbReference type="OrthoDB" id="9804563at2"/>
<comment type="catalytic activity">
    <reaction evidence="22">
        <text>O(6)-methyl-dGTP + H2O = O(6)-methyl-dGMP + diphosphate + H(+)</text>
        <dbReference type="Rhea" id="RHEA:67600"/>
        <dbReference type="ChEBI" id="CHEBI:15377"/>
        <dbReference type="ChEBI" id="CHEBI:15378"/>
        <dbReference type="ChEBI" id="CHEBI:33019"/>
        <dbReference type="ChEBI" id="CHEBI:169974"/>
        <dbReference type="ChEBI" id="CHEBI:169975"/>
    </reaction>
    <physiologicalReaction direction="left-to-right" evidence="22">
        <dbReference type="Rhea" id="RHEA:67601"/>
    </physiologicalReaction>
</comment>
<evidence type="ECO:0000256" key="9">
    <source>
        <dbReference type="ARBA" id="ARBA00022884"/>
    </source>
</evidence>
<evidence type="ECO:0000256" key="14">
    <source>
        <dbReference type="ARBA" id="ARBA00026103"/>
    </source>
</evidence>
<evidence type="ECO:0000256" key="18">
    <source>
        <dbReference type="ARBA" id="ARBA00030682"/>
    </source>
</evidence>
<dbReference type="InterPro" id="IPR000086">
    <property type="entry name" value="NUDIX_hydrolase_dom"/>
</dbReference>
<comment type="cofactor">
    <cofactor evidence="1">
        <name>Mg(2+)</name>
        <dbReference type="ChEBI" id="CHEBI:18420"/>
    </cofactor>
</comment>
<comment type="subunit">
    <text evidence="4">Monomer.</text>
</comment>
<dbReference type="PRINTS" id="PR01403">
    <property type="entry name" value="8OXTPHPHTASE"/>
</dbReference>
<comment type="similarity">
    <text evidence="3 25">Belongs to the Nudix hydrolase family.</text>
</comment>
<dbReference type="EMBL" id="CP043505">
    <property type="protein sequence ID" value="QEO14911.1"/>
    <property type="molecule type" value="Genomic_DNA"/>
</dbReference>
<keyword evidence="8" id="KW-0460">Magnesium</keyword>
<keyword evidence="6" id="KW-0479">Metal-binding</keyword>
<evidence type="ECO:0000256" key="4">
    <source>
        <dbReference type="ARBA" id="ARBA00011245"/>
    </source>
</evidence>
<dbReference type="GO" id="GO:0003723">
    <property type="term" value="F:RNA binding"/>
    <property type="evidence" value="ECO:0007669"/>
    <property type="project" value="UniProtKB-KW"/>
</dbReference>
<feature type="domain" description="Nudix hydrolase" evidence="26">
    <location>
        <begin position="2"/>
        <end position="135"/>
    </location>
</feature>
<dbReference type="PANTHER" id="PTHR43758:SF2">
    <property type="entry name" value="OXIDIZED PURINE NUCLEOSIDE TRIPHOSPHATE HYDROLASE"/>
    <property type="match status" value="1"/>
</dbReference>
<comment type="function">
    <text evidence="24">Oxidized purine nucleoside triphosphate hydrolase which is a prominent sanitizer of the oxidized nucleotide pool. Catalyzes the hydrolysis of 2-oxo-dATP (2-hydroxy-dATP) into 2-oxo-dAMP. Also has a significant hydrolase activity toward 2-oxo-ATP, 8-oxo-dGTP and 8-oxo-dATP. Through the hydrolysis of oxidized purine nucleoside triphosphates, prevents their incorporation into DNA and the subsequent transversions A:T to C:G and G:C to T:A. Also catalyzes the hydrolysis of methylated purine nucleoside triphosphate preventing their integration into DNA. Through this antimutagenic activity protects cells from oxidative stress.</text>
</comment>
<dbReference type="PROSITE" id="PS51462">
    <property type="entry name" value="NUDIX"/>
    <property type="match status" value="1"/>
</dbReference>
<dbReference type="PRINTS" id="PR00502">
    <property type="entry name" value="NUDIXFAMILY"/>
</dbReference>
<dbReference type="InterPro" id="IPR020084">
    <property type="entry name" value="NUDIX_hydrolase_CS"/>
</dbReference>
<comment type="catalytic activity">
    <reaction evidence="10">
        <text>8-oxo-dATP + H2O = 8-oxo-dAMP + diphosphate + H(+)</text>
        <dbReference type="Rhea" id="RHEA:65396"/>
        <dbReference type="ChEBI" id="CHEBI:15377"/>
        <dbReference type="ChEBI" id="CHEBI:15378"/>
        <dbReference type="ChEBI" id="CHEBI:33019"/>
        <dbReference type="ChEBI" id="CHEBI:71361"/>
        <dbReference type="ChEBI" id="CHEBI:172871"/>
    </reaction>
    <physiologicalReaction direction="left-to-right" evidence="10">
        <dbReference type="Rhea" id="RHEA:65397"/>
    </physiologicalReaction>
</comment>
<evidence type="ECO:0000256" key="16">
    <source>
        <dbReference type="ARBA" id="ARBA00029673"/>
    </source>
</evidence>
<evidence type="ECO:0000256" key="22">
    <source>
        <dbReference type="ARBA" id="ARBA00048894"/>
    </source>
</evidence>
<comment type="catalytic activity">
    <reaction evidence="23">
        <text>N(6)-methyl-dATP + H2O = N(6)-methyl-dAMP + diphosphate + H(+)</text>
        <dbReference type="Rhea" id="RHEA:67604"/>
        <dbReference type="ChEBI" id="CHEBI:15377"/>
        <dbReference type="ChEBI" id="CHEBI:15378"/>
        <dbReference type="ChEBI" id="CHEBI:33019"/>
        <dbReference type="ChEBI" id="CHEBI:169976"/>
        <dbReference type="ChEBI" id="CHEBI:172872"/>
    </reaction>
    <physiologicalReaction direction="left-to-right" evidence="23">
        <dbReference type="Rhea" id="RHEA:67605"/>
    </physiologicalReaction>
</comment>
<evidence type="ECO:0000256" key="5">
    <source>
        <dbReference type="ARBA" id="ARBA00022490"/>
    </source>
</evidence>
<dbReference type="InterPro" id="IPR003563">
    <property type="entry name" value="8ODP"/>
</dbReference>
<evidence type="ECO:0000313" key="27">
    <source>
        <dbReference type="EMBL" id="QEO14911.1"/>
    </source>
</evidence>
<reference evidence="27 28" key="1">
    <citation type="submission" date="2019-09" db="EMBL/GenBank/DDBJ databases">
        <title>Genome sequencing of strain KACC 19306.</title>
        <authorList>
            <person name="Heo J."/>
            <person name="Kim S.-J."/>
            <person name="Kim J.-S."/>
            <person name="Hong S.-B."/>
            <person name="Kwon S.-W."/>
        </authorList>
    </citation>
    <scope>NUCLEOTIDE SEQUENCE [LARGE SCALE GENOMIC DNA]</scope>
    <source>
        <strain evidence="27 28">KACC 19306</strain>
    </source>
</reference>
<evidence type="ECO:0000256" key="1">
    <source>
        <dbReference type="ARBA" id="ARBA00001946"/>
    </source>
</evidence>